<evidence type="ECO:0000259" key="1">
    <source>
        <dbReference type="Pfam" id="PF13354"/>
    </source>
</evidence>
<comment type="caution">
    <text evidence="2">The sequence shown here is derived from an EMBL/GenBank/DDBJ whole genome shotgun (WGS) entry which is preliminary data.</text>
</comment>
<dbReference type="InterPro" id="IPR045155">
    <property type="entry name" value="Beta-lactam_cat"/>
</dbReference>
<dbReference type="Proteomes" id="UP000656813">
    <property type="component" value="Unassembled WGS sequence"/>
</dbReference>
<dbReference type="Pfam" id="PF13354">
    <property type="entry name" value="Beta-lactamase2"/>
    <property type="match status" value="1"/>
</dbReference>
<dbReference type="PANTHER" id="PTHR35333:SF3">
    <property type="entry name" value="BETA-LACTAMASE-TYPE TRANSPEPTIDASE FOLD CONTAINING PROTEIN"/>
    <property type="match status" value="1"/>
</dbReference>
<protein>
    <submittedName>
        <fullName evidence="2">Serine hydrolase</fullName>
    </submittedName>
</protein>
<reference evidence="2" key="2">
    <citation type="submission" date="2020-09" db="EMBL/GenBank/DDBJ databases">
        <authorList>
            <person name="Sun Q."/>
            <person name="Zhou Y."/>
        </authorList>
    </citation>
    <scope>NUCLEOTIDE SEQUENCE</scope>
    <source>
        <strain evidence="2">CGMCC 1.12777</strain>
    </source>
</reference>
<sequence>MAFEKLKIEIETLLHSLKGNYSIAIEMAGQLFTLNAHQRCEAASVIKIPILVEAYRQYEEGKILLEQRLRIPKEQRVGGSGVLTHLSLEATLTIKDLLTLMIIVSDNTATNIMIDLLGRESIHQLCQIIGCHHTSLQRKLFDQAAIKEGRHNVISAHDILLFLREIRNGERLNETSRREIIKIMEAQQLSNKLPSLIVDYGDNDPVIAHKTGEVHGVEHDVGIIQHQGREALVVILLTDLESNAEGRQVIGKIGKAIIEHM</sequence>
<keyword evidence="2" id="KW-0378">Hydrolase</keyword>
<reference evidence="2" key="1">
    <citation type="journal article" date="2014" name="Int. J. Syst. Evol. Microbiol.">
        <title>Complete genome sequence of Corynebacterium casei LMG S-19264T (=DSM 44701T), isolated from a smear-ripened cheese.</title>
        <authorList>
            <consortium name="US DOE Joint Genome Institute (JGI-PGF)"/>
            <person name="Walter F."/>
            <person name="Albersmeier A."/>
            <person name="Kalinowski J."/>
            <person name="Ruckert C."/>
        </authorList>
    </citation>
    <scope>NUCLEOTIDE SEQUENCE</scope>
    <source>
        <strain evidence="2">CGMCC 1.12777</strain>
    </source>
</reference>
<dbReference type="GO" id="GO:0030655">
    <property type="term" value="P:beta-lactam antibiotic catabolic process"/>
    <property type="evidence" value="ECO:0007669"/>
    <property type="project" value="InterPro"/>
</dbReference>
<dbReference type="InterPro" id="IPR000871">
    <property type="entry name" value="Beta-lactam_class-A"/>
</dbReference>
<evidence type="ECO:0000313" key="2">
    <source>
        <dbReference type="EMBL" id="GGH73789.1"/>
    </source>
</evidence>
<evidence type="ECO:0000313" key="3">
    <source>
        <dbReference type="Proteomes" id="UP000656813"/>
    </source>
</evidence>
<dbReference type="AlphaFoldDB" id="A0A8J2ZRH7"/>
<dbReference type="GO" id="GO:0008800">
    <property type="term" value="F:beta-lactamase activity"/>
    <property type="evidence" value="ECO:0007669"/>
    <property type="project" value="InterPro"/>
</dbReference>
<keyword evidence="3" id="KW-1185">Reference proteome</keyword>
<gene>
    <name evidence="2" type="ORF">GCM10007096_01380</name>
</gene>
<dbReference type="RefSeq" id="WP_188495043.1">
    <property type="nucleotide sequence ID" value="NZ_BMFV01000001.1"/>
</dbReference>
<proteinExistence type="predicted"/>
<dbReference type="Gene3D" id="3.40.710.10">
    <property type="entry name" value="DD-peptidase/beta-lactamase superfamily"/>
    <property type="match status" value="1"/>
</dbReference>
<dbReference type="EMBL" id="BMFV01000001">
    <property type="protein sequence ID" value="GGH73789.1"/>
    <property type="molecule type" value="Genomic_DNA"/>
</dbReference>
<dbReference type="PANTHER" id="PTHR35333">
    <property type="entry name" value="BETA-LACTAMASE"/>
    <property type="match status" value="1"/>
</dbReference>
<feature type="domain" description="Beta-lactamase class A catalytic" evidence="1">
    <location>
        <begin position="29"/>
        <end position="236"/>
    </location>
</feature>
<accession>A0A8J2ZRH7</accession>
<dbReference type="SUPFAM" id="SSF56601">
    <property type="entry name" value="beta-lactamase/transpeptidase-like"/>
    <property type="match status" value="1"/>
</dbReference>
<organism evidence="2 3">
    <name type="scientific">Pullulanibacillus pueri</name>
    <dbReference type="NCBI Taxonomy" id="1437324"/>
    <lineage>
        <taxon>Bacteria</taxon>
        <taxon>Bacillati</taxon>
        <taxon>Bacillota</taxon>
        <taxon>Bacilli</taxon>
        <taxon>Bacillales</taxon>
        <taxon>Sporolactobacillaceae</taxon>
        <taxon>Pullulanibacillus</taxon>
    </lineage>
</organism>
<dbReference type="InterPro" id="IPR012338">
    <property type="entry name" value="Beta-lactam/transpept-like"/>
</dbReference>
<name>A0A8J2ZRH7_9BACL</name>
<dbReference type="GO" id="GO:0046677">
    <property type="term" value="P:response to antibiotic"/>
    <property type="evidence" value="ECO:0007669"/>
    <property type="project" value="InterPro"/>
</dbReference>